<dbReference type="InterPro" id="IPR004639">
    <property type="entry name" value="4pyrrol_synth_GluAld_NH2Trfase"/>
</dbReference>
<dbReference type="InterPro" id="IPR015422">
    <property type="entry name" value="PyrdxlP-dep_Trfase_small"/>
</dbReference>
<keyword evidence="9" id="KW-1185">Reference proteome</keyword>
<dbReference type="InterPro" id="IPR005814">
    <property type="entry name" value="Aminotrans_3"/>
</dbReference>
<evidence type="ECO:0000313" key="9">
    <source>
        <dbReference type="Proteomes" id="UP001370348"/>
    </source>
</evidence>
<keyword evidence="4 7" id="KW-0663">Pyridoxal phosphate</keyword>
<dbReference type="InterPro" id="IPR015421">
    <property type="entry name" value="PyrdxlP-dep_Trfase_major"/>
</dbReference>
<comment type="pathway">
    <text evidence="2">Porphyrin-containing compound metabolism; protoporphyrin-IX biosynthesis; 5-aminolevulinate from L-glutamyl-tRNA(Glu): step 2/2.</text>
</comment>
<sequence length="428" mass="45116">MNDPISHKLFERAQALIPGGVNSPVRAFRAVGGDPVFIARAEGAYVYGANGAQYTDYVGSWGPMILGHTHPEVIKAIVAAAANGTSYGAPTELEVRFAEKLTQLYPSIEMVRAVSSGTEATMSAIRAARGFTGRDVTVKFEGCYHGHADFLLVKAGSGLATLGVPDSAGVPSSTAGHTSTLAYNDRAALRELFAARGDQIAAVIVEPVVGNMGCVPPVPGFLEEIVALCQKHGAVSIFDEVMTGCRVALGGMQQRTGLTPDMTCLGKIIGGGLPLAAYGGKRAIMQQVAPLGPVYQAGTLSGNPVAVSAGLATLERLDAGAYEKLEHLASRLEQGLLAALARTKTSGHVQRVGSMLTLFFNDGSPVRDWADAKKSDTERFGRWHRAMITRGQYFPPSQFEAAFVSIAHTEADIDATVRAAEEAMLERA</sequence>
<dbReference type="GO" id="GO:0042286">
    <property type="term" value="F:glutamate-1-semialdehyde 2,1-aminomutase activity"/>
    <property type="evidence" value="ECO:0007669"/>
    <property type="project" value="UniProtKB-EC"/>
</dbReference>
<comment type="catalytic activity">
    <reaction evidence="7">
        <text>(S)-4-amino-5-oxopentanoate = 5-aminolevulinate</text>
        <dbReference type="Rhea" id="RHEA:14265"/>
        <dbReference type="ChEBI" id="CHEBI:57501"/>
        <dbReference type="ChEBI" id="CHEBI:356416"/>
        <dbReference type="EC" id="5.4.3.8"/>
    </reaction>
</comment>
<keyword evidence="5 7" id="KW-0413">Isomerase</keyword>
<dbReference type="SUPFAM" id="SSF53383">
    <property type="entry name" value="PLP-dependent transferases"/>
    <property type="match status" value="1"/>
</dbReference>
<evidence type="ECO:0000256" key="7">
    <source>
        <dbReference type="HAMAP-Rule" id="MF_00375"/>
    </source>
</evidence>
<protein>
    <recommendedName>
        <fullName evidence="7">Glutamate-1-semialdehyde 2,1-aminomutase</fullName>
        <shortName evidence="7">GSA</shortName>
        <ecNumber evidence="7">5.4.3.8</ecNumber>
    </recommendedName>
    <alternativeName>
        <fullName evidence="7">Glutamate-1-semialdehyde aminotransferase</fullName>
        <shortName evidence="7">GSA-AT</shortName>
    </alternativeName>
</protein>
<organism evidence="8 9">
    <name type="scientific">Pendulispora albinea</name>
    <dbReference type="NCBI Taxonomy" id="2741071"/>
    <lineage>
        <taxon>Bacteria</taxon>
        <taxon>Pseudomonadati</taxon>
        <taxon>Myxococcota</taxon>
        <taxon>Myxococcia</taxon>
        <taxon>Myxococcales</taxon>
        <taxon>Sorangiineae</taxon>
        <taxon>Pendulisporaceae</taxon>
        <taxon>Pendulispora</taxon>
    </lineage>
</organism>
<dbReference type="PROSITE" id="PS00600">
    <property type="entry name" value="AA_TRANSFER_CLASS_3"/>
    <property type="match status" value="1"/>
</dbReference>
<keyword evidence="6 7" id="KW-0627">Porphyrin biosynthesis</keyword>
<dbReference type="InterPro" id="IPR015424">
    <property type="entry name" value="PyrdxlP-dep_Trfase"/>
</dbReference>
<reference evidence="8 9" key="1">
    <citation type="submission" date="2021-12" db="EMBL/GenBank/DDBJ databases">
        <title>Discovery of the Pendulisporaceae a myxobacterial family with distinct sporulation behavior and unique specialized metabolism.</title>
        <authorList>
            <person name="Garcia R."/>
            <person name="Popoff A."/>
            <person name="Bader C.D."/>
            <person name="Loehr J."/>
            <person name="Walesch S."/>
            <person name="Walt C."/>
            <person name="Boldt J."/>
            <person name="Bunk B."/>
            <person name="Haeckl F.J.F.P.J."/>
            <person name="Gunesch A.P."/>
            <person name="Birkelbach J."/>
            <person name="Nuebel U."/>
            <person name="Pietschmann T."/>
            <person name="Bach T."/>
            <person name="Mueller R."/>
        </authorList>
    </citation>
    <scope>NUCLEOTIDE SEQUENCE [LARGE SCALE GENOMIC DNA]</scope>
    <source>
        <strain evidence="8 9">MSr11954</strain>
    </source>
</reference>
<evidence type="ECO:0000256" key="3">
    <source>
        <dbReference type="ARBA" id="ARBA00008981"/>
    </source>
</evidence>
<accession>A0ABZ2LQA2</accession>
<dbReference type="InterPro" id="IPR049704">
    <property type="entry name" value="Aminotrans_3_PPA_site"/>
</dbReference>
<dbReference type="HAMAP" id="MF_00375">
    <property type="entry name" value="HemL_aminotrans_3"/>
    <property type="match status" value="1"/>
</dbReference>
<dbReference type="RefSeq" id="WP_394822723.1">
    <property type="nucleotide sequence ID" value="NZ_CP089984.1"/>
</dbReference>
<dbReference type="NCBIfam" id="TIGR00713">
    <property type="entry name" value="hemL"/>
    <property type="match status" value="1"/>
</dbReference>
<proteinExistence type="inferred from homology"/>
<dbReference type="PANTHER" id="PTHR43713">
    <property type="entry name" value="GLUTAMATE-1-SEMIALDEHYDE 2,1-AMINOMUTASE"/>
    <property type="match status" value="1"/>
</dbReference>
<dbReference type="CDD" id="cd00610">
    <property type="entry name" value="OAT_like"/>
    <property type="match status" value="1"/>
</dbReference>
<dbReference type="EMBL" id="CP089984">
    <property type="protein sequence ID" value="WXB13104.1"/>
    <property type="molecule type" value="Genomic_DNA"/>
</dbReference>
<name>A0ABZ2LQA2_9BACT</name>
<comment type="subcellular location">
    <subcellularLocation>
        <location evidence="7">Cytoplasm</location>
    </subcellularLocation>
</comment>
<comment type="cofactor">
    <cofactor evidence="1 7">
        <name>pyridoxal 5'-phosphate</name>
        <dbReference type="ChEBI" id="CHEBI:597326"/>
    </cofactor>
</comment>
<dbReference type="EC" id="5.4.3.8" evidence="7"/>
<evidence type="ECO:0000256" key="6">
    <source>
        <dbReference type="ARBA" id="ARBA00023244"/>
    </source>
</evidence>
<evidence type="ECO:0000256" key="5">
    <source>
        <dbReference type="ARBA" id="ARBA00023235"/>
    </source>
</evidence>
<gene>
    <name evidence="7 8" type="primary">hemL</name>
    <name evidence="8" type="ORF">LZC94_35320</name>
</gene>
<feature type="modified residue" description="N6-(pyridoxal phosphate)lysine" evidence="7">
    <location>
        <position position="267"/>
    </location>
</feature>
<comment type="similarity">
    <text evidence="3 7">Belongs to the class-III pyridoxal-phosphate-dependent aminotransferase family. HemL subfamily.</text>
</comment>
<dbReference type="Gene3D" id="3.90.1150.10">
    <property type="entry name" value="Aspartate Aminotransferase, domain 1"/>
    <property type="match status" value="1"/>
</dbReference>
<evidence type="ECO:0000256" key="2">
    <source>
        <dbReference type="ARBA" id="ARBA00004819"/>
    </source>
</evidence>
<evidence type="ECO:0000256" key="4">
    <source>
        <dbReference type="ARBA" id="ARBA00022898"/>
    </source>
</evidence>
<keyword evidence="7" id="KW-0963">Cytoplasm</keyword>
<dbReference type="Gene3D" id="3.40.640.10">
    <property type="entry name" value="Type I PLP-dependent aspartate aminotransferase-like (Major domain)"/>
    <property type="match status" value="1"/>
</dbReference>
<comment type="subunit">
    <text evidence="7">Homodimer.</text>
</comment>
<dbReference type="Pfam" id="PF00202">
    <property type="entry name" value="Aminotran_3"/>
    <property type="match status" value="1"/>
</dbReference>
<evidence type="ECO:0000313" key="8">
    <source>
        <dbReference type="EMBL" id="WXB13104.1"/>
    </source>
</evidence>
<dbReference type="Proteomes" id="UP001370348">
    <property type="component" value="Chromosome"/>
</dbReference>
<dbReference type="PANTHER" id="PTHR43713:SF3">
    <property type="entry name" value="GLUTAMATE-1-SEMIALDEHYDE 2,1-AMINOMUTASE 1, CHLOROPLASTIC-RELATED"/>
    <property type="match status" value="1"/>
</dbReference>
<dbReference type="NCBIfam" id="NF000818">
    <property type="entry name" value="PRK00062.1"/>
    <property type="match status" value="1"/>
</dbReference>
<evidence type="ECO:0000256" key="1">
    <source>
        <dbReference type="ARBA" id="ARBA00001933"/>
    </source>
</evidence>